<organism evidence="1 2">
    <name type="scientific">Acinetobacter calcoaceticus</name>
    <dbReference type="NCBI Taxonomy" id="471"/>
    <lineage>
        <taxon>Bacteria</taxon>
        <taxon>Pseudomonadati</taxon>
        <taxon>Pseudomonadota</taxon>
        <taxon>Gammaproteobacteria</taxon>
        <taxon>Moraxellales</taxon>
        <taxon>Moraxellaceae</taxon>
        <taxon>Acinetobacter</taxon>
        <taxon>Acinetobacter calcoaceticus/baumannii complex</taxon>
    </lineage>
</organism>
<reference evidence="1 2" key="1">
    <citation type="submission" date="2018-08" db="EMBL/GenBank/DDBJ databases">
        <authorList>
            <person name="Gonzaga-Molto A."/>
        </authorList>
    </citation>
    <scope>NUCLEOTIDE SEQUENCE [LARGE SCALE GENOMIC DNA]</scope>
    <source>
        <strain evidence="1">Acinetobacter calcoaceticus str. 2117</strain>
    </source>
</reference>
<accession>A0A446ZID8</accession>
<proteinExistence type="predicted"/>
<dbReference type="AlphaFoldDB" id="A0A446ZID8"/>
<dbReference type="EMBL" id="LS999521">
    <property type="protein sequence ID" value="VAX44233.1"/>
    <property type="molecule type" value="Genomic_DNA"/>
</dbReference>
<gene>
    <name evidence="1" type="ORF">AC2117_01412</name>
</gene>
<evidence type="ECO:0000313" key="2">
    <source>
        <dbReference type="Proteomes" id="UP000294355"/>
    </source>
</evidence>
<name>A0A446ZID8_ACICA</name>
<sequence>MGGKKKTTSFSFDVAKQAEDKVKKITMKTI</sequence>
<dbReference type="Proteomes" id="UP000294355">
    <property type="component" value="Chromosome"/>
</dbReference>
<evidence type="ECO:0000313" key="1">
    <source>
        <dbReference type="EMBL" id="VAX44233.1"/>
    </source>
</evidence>
<protein>
    <submittedName>
        <fullName evidence="1">Uncharacterized protein</fullName>
    </submittedName>
</protein>